<dbReference type="GO" id="GO:0016874">
    <property type="term" value="F:ligase activity"/>
    <property type="evidence" value="ECO:0007669"/>
    <property type="project" value="UniProtKB-KW"/>
</dbReference>
<dbReference type="GO" id="GO:0046872">
    <property type="term" value="F:metal ion binding"/>
    <property type="evidence" value="ECO:0007669"/>
    <property type="project" value="InterPro"/>
</dbReference>
<evidence type="ECO:0000256" key="2">
    <source>
        <dbReference type="ARBA" id="ARBA00022741"/>
    </source>
</evidence>
<dbReference type="PROSITE" id="PS50975">
    <property type="entry name" value="ATP_GRASP"/>
    <property type="match status" value="1"/>
</dbReference>
<proteinExistence type="predicted"/>
<evidence type="ECO:0000256" key="3">
    <source>
        <dbReference type="ARBA" id="ARBA00022840"/>
    </source>
</evidence>
<gene>
    <name evidence="6" type="ORF">CBW65_10645</name>
</gene>
<evidence type="ECO:0000313" key="6">
    <source>
        <dbReference type="EMBL" id="ARU61409.1"/>
    </source>
</evidence>
<keyword evidence="7" id="KW-1185">Reference proteome</keyword>
<evidence type="ECO:0000313" key="7">
    <source>
        <dbReference type="Proteomes" id="UP000195437"/>
    </source>
</evidence>
<organism evidence="6 7">
    <name type="scientific">Tumebacillus avium</name>
    <dbReference type="NCBI Taxonomy" id="1903704"/>
    <lineage>
        <taxon>Bacteria</taxon>
        <taxon>Bacillati</taxon>
        <taxon>Bacillota</taxon>
        <taxon>Bacilli</taxon>
        <taxon>Bacillales</taxon>
        <taxon>Alicyclobacillaceae</taxon>
        <taxon>Tumebacillus</taxon>
    </lineage>
</organism>
<evidence type="ECO:0000259" key="5">
    <source>
        <dbReference type="PROSITE" id="PS50975"/>
    </source>
</evidence>
<dbReference type="PANTHER" id="PTHR43585">
    <property type="entry name" value="FUMIPYRROLE BIOSYNTHESIS PROTEIN C"/>
    <property type="match status" value="1"/>
</dbReference>
<dbReference type="Pfam" id="PF13535">
    <property type="entry name" value="ATP-grasp_4"/>
    <property type="match status" value="1"/>
</dbReference>
<dbReference type="RefSeq" id="WP_087456789.1">
    <property type="nucleotide sequence ID" value="NZ_CP021434.1"/>
</dbReference>
<dbReference type="OrthoDB" id="9803907at2"/>
<name>A0A1Y0IMX9_9BACL</name>
<dbReference type="EMBL" id="CP021434">
    <property type="protein sequence ID" value="ARU61409.1"/>
    <property type="molecule type" value="Genomic_DNA"/>
</dbReference>
<dbReference type="Gene3D" id="3.30.470.20">
    <property type="entry name" value="ATP-grasp fold, B domain"/>
    <property type="match status" value="1"/>
</dbReference>
<dbReference type="SUPFAM" id="SSF56059">
    <property type="entry name" value="Glutathione synthetase ATP-binding domain-like"/>
    <property type="match status" value="1"/>
</dbReference>
<accession>A0A1Y0IMX9</accession>
<dbReference type="KEGG" id="tum:CBW65_10645"/>
<evidence type="ECO:0000256" key="4">
    <source>
        <dbReference type="PROSITE-ProRule" id="PRU00409"/>
    </source>
</evidence>
<dbReference type="PANTHER" id="PTHR43585:SF2">
    <property type="entry name" value="ATP-GRASP ENZYME FSQD"/>
    <property type="match status" value="1"/>
</dbReference>
<reference evidence="7" key="1">
    <citation type="submission" date="2017-05" db="EMBL/GenBank/DDBJ databases">
        <authorList>
            <person name="Sung H."/>
        </authorList>
    </citation>
    <scope>NUCLEOTIDE SEQUENCE [LARGE SCALE GENOMIC DNA]</scope>
    <source>
        <strain evidence="7">AR23208</strain>
    </source>
</reference>
<keyword evidence="2 4" id="KW-0547">Nucleotide-binding</keyword>
<dbReference type="InterPro" id="IPR011761">
    <property type="entry name" value="ATP-grasp"/>
</dbReference>
<dbReference type="InterPro" id="IPR052032">
    <property type="entry name" value="ATP-dep_AA_Ligase"/>
</dbReference>
<feature type="domain" description="ATP-grasp" evidence="5">
    <location>
        <begin position="135"/>
        <end position="358"/>
    </location>
</feature>
<sequence length="461" mass="51553">MSRPQAVVFIDNELPLFLTRRAALAQDKGYVTYLVSKGFPEIQRPALENYVAREREGKPVYERCYDTDRFDLDTLRGILAEIEQDADIAALISGNGPFCKEGLVCAHVAQLADERNLPSQGVEALYLANNKYLMRDKFRAAGVNTIDYGLAVDEASAVTEANRIGYPVLMKPVNGIASHLIMKCNSAEEVAENFRHAMEHLPGSTFESFYEGAHSYPNAQGELIHFDPMRCLLLEQYIPGREVAVEVLITEDRCIPLVMQDKAVVTEEGRSVYEDLWISPPVRFTEEECRELEACAVEAVQAIGLKNSIAHIELRYGENGLGPQVLEINSRMGGGYTSEVLRTIAGVDYISTYVELMTGTYQVLEQYERKNDPHGYFILFAPHAGFYESIEGLDEVKALPGVLTTMQPFPTGQTIAGDDEEVMLLIVWMKVDNLEHLLSTYRQAKEIMKFKITPTVTTAQA</sequence>
<dbReference type="GO" id="GO:0005524">
    <property type="term" value="F:ATP binding"/>
    <property type="evidence" value="ECO:0007669"/>
    <property type="project" value="UniProtKB-UniRule"/>
</dbReference>
<protein>
    <recommendedName>
        <fullName evidence="5">ATP-grasp domain-containing protein</fullName>
    </recommendedName>
</protein>
<keyword evidence="3 4" id="KW-0067">ATP-binding</keyword>
<evidence type="ECO:0000256" key="1">
    <source>
        <dbReference type="ARBA" id="ARBA00022598"/>
    </source>
</evidence>
<dbReference type="AlphaFoldDB" id="A0A1Y0IMX9"/>
<dbReference type="Proteomes" id="UP000195437">
    <property type="component" value="Chromosome"/>
</dbReference>
<keyword evidence="1" id="KW-0436">Ligase</keyword>